<dbReference type="InterPro" id="IPR014347">
    <property type="entry name" value="Tautomerase/MIF_sf"/>
</dbReference>
<dbReference type="RefSeq" id="WP_181600213.1">
    <property type="nucleotide sequence ID" value="NZ_WQMS01000007.1"/>
</dbReference>
<dbReference type="PANTHER" id="PTHR35530">
    <property type="entry name" value="TAUTOMERASE-RELATED"/>
    <property type="match status" value="1"/>
</dbReference>
<protein>
    <submittedName>
        <fullName evidence="4">4-oxalocrotonate tautomerase</fullName>
    </submittedName>
</protein>
<accession>A0A6I4J0J9</accession>
<dbReference type="GO" id="GO:0016853">
    <property type="term" value="F:isomerase activity"/>
    <property type="evidence" value="ECO:0007669"/>
    <property type="project" value="UniProtKB-KW"/>
</dbReference>
<proteinExistence type="inferred from homology"/>
<evidence type="ECO:0000256" key="1">
    <source>
        <dbReference type="ARBA" id="ARBA00006723"/>
    </source>
</evidence>
<dbReference type="SUPFAM" id="SSF55331">
    <property type="entry name" value="Tautomerase/MIF"/>
    <property type="match status" value="1"/>
</dbReference>
<evidence type="ECO:0000313" key="4">
    <source>
        <dbReference type="EMBL" id="MVO77593.1"/>
    </source>
</evidence>
<feature type="domain" description="4-oxalocrotonate tautomerase-like" evidence="3">
    <location>
        <begin position="2"/>
        <end position="65"/>
    </location>
</feature>
<gene>
    <name evidence="4" type="ORF">GON01_06550</name>
</gene>
<dbReference type="Gene3D" id="3.30.429.10">
    <property type="entry name" value="Macrophage Migration Inhibitory Factor"/>
    <property type="match status" value="1"/>
</dbReference>
<evidence type="ECO:0000256" key="2">
    <source>
        <dbReference type="ARBA" id="ARBA00023235"/>
    </source>
</evidence>
<name>A0A6I4J0J9_9SPHN</name>
<comment type="caution">
    <text evidence="4">The sequence shown here is derived from an EMBL/GenBank/DDBJ whole genome shotgun (WGS) entry which is preliminary data.</text>
</comment>
<dbReference type="AlphaFoldDB" id="A0A6I4J0J9"/>
<reference evidence="4 5" key="1">
    <citation type="submission" date="2019-12" db="EMBL/GenBank/DDBJ databases">
        <authorList>
            <person name="Huq M.A."/>
        </authorList>
    </citation>
    <scope>NUCLEOTIDE SEQUENCE [LARGE SCALE GENOMIC DNA]</scope>
    <source>
        <strain evidence="4 5">MAH-20</strain>
    </source>
</reference>
<dbReference type="InterPro" id="IPR004370">
    <property type="entry name" value="4-OT-like_dom"/>
</dbReference>
<evidence type="ECO:0000259" key="3">
    <source>
        <dbReference type="Pfam" id="PF01361"/>
    </source>
</evidence>
<sequence>MPFVTVQLTREGTDEGVDHVTAAQKAAIFQGISQVLLDVLGKPHDWTWVVIQEVDPEDWGWGGLPVLEFRKRLGAARAATTD</sequence>
<dbReference type="EMBL" id="WQMS01000007">
    <property type="protein sequence ID" value="MVO77593.1"/>
    <property type="molecule type" value="Genomic_DNA"/>
</dbReference>
<keyword evidence="2" id="KW-0413">Isomerase</keyword>
<dbReference type="Pfam" id="PF01361">
    <property type="entry name" value="Tautomerase"/>
    <property type="match status" value="1"/>
</dbReference>
<comment type="similarity">
    <text evidence="1">Belongs to the 4-oxalocrotonate tautomerase family.</text>
</comment>
<organism evidence="4 5">
    <name type="scientific">Sphingomonas horti</name>
    <dbReference type="NCBI Taxonomy" id="2682842"/>
    <lineage>
        <taxon>Bacteria</taxon>
        <taxon>Pseudomonadati</taxon>
        <taxon>Pseudomonadota</taxon>
        <taxon>Alphaproteobacteria</taxon>
        <taxon>Sphingomonadales</taxon>
        <taxon>Sphingomonadaceae</taxon>
        <taxon>Sphingomonas</taxon>
    </lineage>
</organism>
<dbReference type="PANTHER" id="PTHR35530:SF1">
    <property type="entry name" value="2-HYDROXYMUCONATE TAUTOMERASE"/>
    <property type="match status" value="1"/>
</dbReference>
<dbReference type="Proteomes" id="UP000441389">
    <property type="component" value="Unassembled WGS sequence"/>
</dbReference>
<evidence type="ECO:0000313" key="5">
    <source>
        <dbReference type="Proteomes" id="UP000441389"/>
    </source>
</evidence>
<keyword evidence="5" id="KW-1185">Reference proteome</keyword>